<keyword evidence="3" id="KW-0309">Germination</keyword>
<evidence type="ECO:0000256" key="3">
    <source>
        <dbReference type="ARBA" id="ARBA00022544"/>
    </source>
</evidence>
<keyword evidence="6" id="KW-0564">Palmitate</keyword>
<evidence type="ECO:0000313" key="10">
    <source>
        <dbReference type="EMBL" id="ANY71133.1"/>
    </source>
</evidence>
<dbReference type="PANTHER" id="PTHR35789">
    <property type="entry name" value="SPORE GERMINATION PROTEIN B3"/>
    <property type="match status" value="1"/>
</dbReference>
<dbReference type="GO" id="GO:0009847">
    <property type="term" value="P:spore germination"/>
    <property type="evidence" value="ECO:0007669"/>
    <property type="project" value="InterPro"/>
</dbReference>
<dbReference type="InterPro" id="IPR038501">
    <property type="entry name" value="Spore_GerAC_C_sf"/>
</dbReference>
<dbReference type="EMBL" id="CP016809">
    <property type="protein sequence ID" value="ANY71133.1"/>
    <property type="molecule type" value="Genomic_DNA"/>
</dbReference>
<accession>A0A1B2DTU6</accession>
<evidence type="ECO:0000256" key="1">
    <source>
        <dbReference type="ARBA" id="ARBA00004635"/>
    </source>
</evidence>
<dbReference type="PROSITE" id="PS51257">
    <property type="entry name" value="PROKAR_LIPOPROTEIN"/>
    <property type="match status" value="1"/>
</dbReference>
<evidence type="ECO:0000256" key="7">
    <source>
        <dbReference type="ARBA" id="ARBA00023288"/>
    </source>
</evidence>
<protein>
    <submittedName>
        <fullName evidence="10">Spore gernimation protein GerC</fullName>
    </submittedName>
</protein>
<reference evidence="10" key="1">
    <citation type="submission" date="2016-08" db="EMBL/GenBank/DDBJ databases">
        <title>Complete Genome Seqeunce of Paenibacillus sp. nov. IHBB 9852 from high altitute lake of Indian trans-Himalayas.</title>
        <authorList>
            <person name="Kiran S."/>
            <person name="Swarnkar M.K."/>
            <person name="Rana A."/>
            <person name="Tewari R."/>
            <person name="Gulati A."/>
        </authorList>
    </citation>
    <scope>NUCLEOTIDE SEQUENCE [LARGE SCALE GENOMIC DNA]</scope>
    <source>
        <strain evidence="10">IHBB 9852</strain>
    </source>
</reference>
<evidence type="ECO:0000256" key="6">
    <source>
        <dbReference type="ARBA" id="ARBA00023139"/>
    </source>
</evidence>
<dbReference type="RefSeq" id="WP_099476313.1">
    <property type="nucleotide sequence ID" value="NZ_CP016809.1"/>
</dbReference>
<dbReference type="Pfam" id="PF25198">
    <property type="entry name" value="Spore_GerAC_N"/>
    <property type="match status" value="1"/>
</dbReference>
<dbReference type="PANTHER" id="PTHR35789:SF1">
    <property type="entry name" value="SPORE GERMINATION PROTEIN B3"/>
    <property type="match status" value="1"/>
</dbReference>
<dbReference type="InterPro" id="IPR046953">
    <property type="entry name" value="Spore_GerAC-like_C"/>
</dbReference>
<dbReference type="GO" id="GO:0016020">
    <property type="term" value="C:membrane"/>
    <property type="evidence" value="ECO:0007669"/>
    <property type="project" value="UniProtKB-SubCell"/>
</dbReference>
<dbReference type="Gene3D" id="3.30.300.210">
    <property type="entry name" value="Nutrient germinant receptor protein C, domain 3"/>
    <property type="match status" value="1"/>
</dbReference>
<dbReference type="NCBIfam" id="TIGR02887">
    <property type="entry name" value="spore_ger_x_C"/>
    <property type="match status" value="1"/>
</dbReference>
<evidence type="ECO:0000256" key="4">
    <source>
        <dbReference type="ARBA" id="ARBA00022729"/>
    </source>
</evidence>
<keyword evidence="5" id="KW-0472">Membrane</keyword>
<organism evidence="10">
    <name type="scientific">Paenibacillus ihbetae</name>
    <dbReference type="NCBI Taxonomy" id="1870820"/>
    <lineage>
        <taxon>Bacteria</taxon>
        <taxon>Bacillati</taxon>
        <taxon>Bacillota</taxon>
        <taxon>Bacilli</taxon>
        <taxon>Bacillales</taxon>
        <taxon>Paenibacillaceae</taxon>
        <taxon>Paenibacillus</taxon>
    </lineage>
</organism>
<evidence type="ECO:0000259" key="8">
    <source>
        <dbReference type="Pfam" id="PF05504"/>
    </source>
</evidence>
<dbReference type="AlphaFoldDB" id="A0A1B2DTU6"/>
<feature type="domain" description="Spore germination GerAC-like C-terminal" evidence="8">
    <location>
        <begin position="240"/>
        <end position="409"/>
    </location>
</feature>
<keyword evidence="4" id="KW-0732">Signal</keyword>
<comment type="subcellular location">
    <subcellularLocation>
        <location evidence="1">Membrane</location>
        <topology evidence="1">Lipid-anchor</topology>
    </subcellularLocation>
</comment>
<feature type="domain" description="Spore germination protein N-terminal" evidence="9">
    <location>
        <begin position="29"/>
        <end position="231"/>
    </location>
</feature>
<comment type="similarity">
    <text evidence="2">Belongs to the GerABKC lipoprotein family.</text>
</comment>
<dbReference type="KEGG" id="pib:BBD41_00155"/>
<sequence>MREHASAGYKLRSIMTLLLLASLLTGCWDRMELEERAVVLGISIDTAGPDAEKKEDEVSHLMGKYPAPKQSMIQLSVQIALPGRIPLGPGESGGSDDGGGKETVWVLSVVGHTIDDAMMNLQQQISGKLFFGHLRVIVISEDIARRGIQNINDYLHRNAEVRRMAWMMVSKGKAKALMEAAPKLERVPTLYLASTLDDAVRHGKFPTNYIGTFWSNSSKKGQEGFLPYIQIMEGENVQISGIAYFKGARMVGTTKPFEIAGYLVIKGISPAGYRGIIHLGDDSQIVTIHATNRESTTTVKIKDGLPHFTITAMTEVNVEEKNEEVIPINSSRILEEIATENEHSVKELIIGLLRETQEKESDIFGFGELVRATKPTYWNRNVQTAERWQELYKKSTFEIHVTSKVRRVGMKAE</sequence>
<keyword evidence="7" id="KW-0449">Lipoprotein</keyword>
<evidence type="ECO:0000259" key="9">
    <source>
        <dbReference type="Pfam" id="PF25198"/>
    </source>
</evidence>
<dbReference type="Pfam" id="PF05504">
    <property type="entry name" value="Spore_GerAC"/>
    <property type="match status" value="1"/>
</dbReference>
<evidence type="ECO:0000256" key="5">
    <source>
        <dbReference type="ARBA" id="ARBA00023136"/>
    </source>
</evidence>
<proteinExistence type="inferred from homology"/>
<evidence type="ECO:0000256" key="2">
    <source>
        <dbReference type="ARBA" id="ARBA00007886"/>
    </source>
</evidence>
<gene>
    <name evidence="10" type="ORF">BBD41_00155</name>
</gene>
<dbReference type="InterPro" id="IPR057336">
    <property type="entry name" value="GerAC_N"/>
</dbReference>
<name>A0A1B2DTU6_9BACL</name>
<dbReference type="InterPro" id="IPR008844">
    <property type="entry name" value="Spore_GerAC-like"/>
</dbReference>